<dbReference type="GO" id="GO:0005524">
    <property type="term" value="F:ATP binding"/>
    <property type="evidence" value="ECO:0007669"/>
    <property type="project" value="UniProtKB-KW"/>
</dbReference>
<dbReference type="FunFam" id="3.40.50.300:FF:000011">
    <property type="entry name" value="Putative ABC transporter ATP-binding component"/>
    <property type="match status" value="1"/>
</dbReference>
<keyword evidence="1" id="KW-0677">Repeat</keyword>
<proteinExistence type="predicted"/>
<dbReference type="InterPro" id="IPR003439">
    <property type="entry name" value="ABC_transporter-like_ATP-bd"/>
</dbReference>
<dbReference type="SUPFAM" id="SSF52540">
    <property type="entry name" value="P-loop containing nucleoside triphosphate hydrolases"/>
    <property type="match status" value="2"/>
</dbReference>
<dbReference type="CDD" id="cd00882">
    <property type="entry name" value="Ras_like_GTPase"/>
    <property type="match status" value="1"/>
</dbReference>
<accession>A0A060QG64</accession>
<dbReference type="PANTHER" id="PTHR19211:SF14">
    <property type="entry name" value="ATP-BINDING CASSETTE SUB-FAMILY F MEMBER 1"/>
    <property type="match status" value="1"/>
</dbReference>
<dbReference type="GO" id="GO:0016887">
    <property type="term" value="F:ATP hydrolysis activity"/>
    <property type="evidence" value="ECO:0007669"/>
    <property type="project" value="InterPro"/>
</dbReference>
<evidence type="ECO:0000256" key="3">
    <source>
        <dbReference type="ARBA" id="ARBA00022840"/>
    </source>
</evidence>
<evidence type="ECO:0000256" key="1">
    <source>
        <dbReference type="ARBA" id="ARBA00022737"/>
    </source>
</evidence>
<sequence length="643" mass="70375">MASKRLHIAREETVSLLTITDLTLRIAGRVLLDNASLSIDPGRKVGLVGRNGAGKSTLLAAIAGDLHPDGGTIQLSNRASMGRVKQETPEGDASLIDTVLAGDLERARLLHEAEAAHDPSRLADIHERLLVIDAHTAPARAASILSGLGFDHAAQQRPVSSFSGGWRMRVALATALFLNPDLLLLDEPTNHLDIEATIWLENWLKTFSGAAIVVSHDRSLLDSVVDSIAHLDKGKLSLTPGGYNEFIRIRTEQALQQNRAAERLAVQRAHMQSFVDRFRAKATKARQAQARLKALARLPQIDSVVEDSPTRFAFPEPTPLPPPMLSLENVSVGYDGRAVLSNLSCRLDLDDRIALLGQNGKGKSTFAKLLAGRLDPISGRVNHSPRLRIGYFAQHQGDELVLGDTPIDHMSRAMPDATPVAVRAQLDRFGLDAGKAESRVGDLSGGEKARLLLALATRNAPHLLLLDEPTNHLDLDARDALIRALCDFEGAVVLISHDSHLVESVADRLWLVDEGTITPFDDDMDGYRSWLVERARKAASDSRVESEPDSAGRKDQRRDRAEQRKALAPLRKEAKAAEHLLEQLGKERQKIETRLADPALYAKSDAAEITKLNTRLAALRLEEQAAEERWLNAEAEIDEANRS</sequence>
<reference evidence="7 8" key="2">
    <citation type="journal article" date="2014" name="PLoS ONE">
        <title>Evolution of mitochondria reconstructed from the energy metabolism of living bacteria.</title>
        <authorList>
            <person name="Degli Esposti M."/>
            <person name="Chouaia B."/>
            <person name="Comandatore F."/>
            <person name="Crotti E."/>
            <person name="Sassera D."/>
            <person name="Lievens P.M."/>
            <person name="Daffonchio D."/>
            <person name="Bandi C."/>
        </authorList>
    </citation>
    <scope>NUCLEOTIDE SEQUENCE [LARGE SCALE GENOMIC DNA]</scope>
    <source>
        <strain evidence="7 8">SF2.1</strain>
    </source>
</reference>
<evidence type="ECO:0000256" key="5">
    <source>
        <dbReference type="SAM" id="MobiDB-lite"/>
    </source>
</evidence>
<evidence type="ECO:0000256" key="4">
    <source>
        <dbReference type="SAM" id="Coils"/>
    </source>
</evidence>
<protein>
    <submittedName>
        <fullName evidence="7">ABC transporter ATP-binding protein uup</fullName>
    </submittedName>
</protein>
<dbReference type="InterPro" id="IPR032781">
    <property type="entry name" value="ABC_tran_Xtn"/>
</dbReference>
<feature type="coiled-coil region" evidence="4">
    <location>
        <begin position="567"/>
        <end position="643"/>
    </location>
</feature>
<dbReference type="InterPro" id="IPR003593">
    <property type="entry name" value="AAA+_ATPase"/>
</dbReference>
<name>A0A060QG64_9PROT</name>
<dbReference type="PANTHER" id="PTHR19211">
    <property type="entry name" value="ATP-BINDING TRANSPORT PROTEIN-RELATED"/>
    <property type="match status" value="1"/>
</dbReference>
<keyword evidence="3 7" id="KW-0067">ATP-binding</keyword>
<dbReference type="PROSITE" id="PS50893">
    <property type="entry name" value="ABC_TRANSPORTER_2"/>
    <property type="match status" value="2"/>
</dbReference>
<dbReference type="InterPro" id="IPR027417">
    <property type="entry name" value="P-loop_NTPase"/>
</dbReference>
<dbReference type="SMART" id="SM00382">
    <property type="entry name" value="AAA"/>
    <property type="match status" value="2"/>
</dbReference>
<evidence type="ECO:0000259" key="6">
    <source>
        <dbReference type="PROSITE" id="PS50893"/>
    </source>
</evidence>
<keyword evidence="4" id="KW-0175">Coiled coil</keyword>
<dbReference type="Gene3D" id="3.40.50.300">
    <property type="entry name" value="P-loop containing nucleotide triphosphate hydrolases"/>
    <property type="match status" value="2"/>
</dbReference>
<comment type="caution">
    <text evidence="7">The sequence shown here is derived from an EMBL/GenBank/DDBJ whole genome shotgun (WGS) entry which is preliminary data.</text>
</comment>
<dbReference type="Gene3D" id="1.10.287.380">
    <property type="entry name" value="Valyl-tRNA synthetase, C-terminal domain"/>
    <property type="match status" value="1"/>
</dbReference>
<dbReference type="CDD" id="cd03221">
    <property type="entry name" value="ABCF_EF-3"/>
    <property type="match status" value="2"/>
</dbReference>
<reference evidence="7 8" key="1">
    <citation type="journal article" date="2014" name="Genome Biol. Evol.">
        <title>Acetic acid bacteria genomes reveal functional traits for adaptation to life in insect guts.</title>
        <authorList>
            <person name="Chouaia B."/>
            <person name="Gaiarsa S."/>
            <person name="Crotti E."/>
            <person name="Comandatore F."/>
            <person name="Degli Esposti M."/>
            <person name="Ricci I."/>
            <person name="Alma A."/>
            <person name="Favia G."/>
            <person name="Bandi C."/>
            <person name="Daffonchio D."/>
        </authorList>
    </citation>
    <scope>NUCLEOTIDE SEQUENCE [LARGE SCALE GENOMIC DNA]</scope>
    <source>
        <strain evidence="7 8">SF2.1</strain>
    </source>
</reference>
<dbReference type="InterPro" id="IPR050611">
    <property type="entry name" value="ABCF"/>
</dbReference>
<evidence type="ECO:0000256" key="2">
    <source>
        <dbReference type="ARBA" id="ARBA00022741"/>
    </source>
</evidence>
<dbReference type="InterPro" id="IPR017871">
    <property type="entry name" value="ABC_transporter-like_CS"/>
</dbReference>
<dbReference type="InterPro" id="IPR037118">
    <property type="entry name" value="Val-tRNA_synth_C_sf"/>
</dbReference>
<evidence type="ECO:0000313" key="8">
    <source>
        <dbReference type="Proteomes" id="UP000027583"/>
    </source>
</evidence>
<dbReference type="AlphaFoldDB" id="A0A060QG64"/>
<evidence type="ECO:0000313" key="7">
    <source>
        <dbReference type="EMBL" id="CDG38231.1"/>
    </source>
</evidence>
<dbReference type="PROSITE" id="PS00211">
    <property type="entry name" value="ABC_TRANSPORTER_1"/>
    <property type="match status" value="2"/>
</dbReference>
<dbReference type="EMBL" id="CBLX010000003">
    <property type="protein sequence ID" value="CDG38231.1"/>
    <property type="molecule type" value="Genomic_DNA"/>
</dbReference>
<feature type="domain" description="ABC transporter" evidence="6">
    <location>
        <begin position="325"/>
        <end position="539"/>
    </location>
</feature>
<dbReference type="Pfam" id="PF00005">
    <property type="entry name" value="ABC_tran"/>
    <property type="match status" value="2"/>
</dbReference>
<dbReference type="Pfam" id="PF12848">
    <property type="entry name" value="ABC_tran_Xtn"/>
    <property type="match status" value="1"/>
</dbReference>
<feature type="region of interest" description="Disordered" evidence="5">
    <location>
        <begin position="539"/>
        <end position="564"/>
    </location>
</feature>
<dbReference type="eggNOG" id="COG0488">
    <property type="taxonomic scope" value="Bacteria"/>
</dbReference>
<feature type="domain" description="ABC transporter" evidence="6">
    <location>
        <begin position="17"/>
        <end position="258"/>
    </location>
</feature>
<keyword evidence="2" id="KW-0547">Nucleotide-binding</keyword>
<organism evidence="7 8">
    <name type="scientific">Asaia bogorensis</name>
    <dbReference type="NCBI Taxonomy" id="91915"/>
    <lineage>
        <taxon>Bacteria</taxon>
        <taxon>Pseudomonadati</taxon>
        <taxon>Pseudomonadota</taxon>
        <taxon>Alphaproteobacteria</taxon>
        <taxon>Acetobacterales</taxon>
        <taxon>Acetobacteraceae</taxon>
        <taxon>Asaia</taxon>
    </lineage>
</organism>
<gene>
    <name evidence="7" type="ORF">ASAP_0186</name>
</gene>
<dbReference type="Proteomes" id="UP000027583">
    <property type="component" value="Unassembled WGS sequence"/>
</dbReference>